<proteinExistence type="predicted"/>
<dbReference type="PANTHER" id="PTHR34846:SF5">
    <property type="entry name" value="CARBOXYMUCONOLACTONE DECARBOXYLASE-LIKE DOMAIN-CONTAINING PROTEIN"/>
    <property type="match status" value="1"/>
</dbReference>
<dbReference type="InterPro" id="IPR003779">
    <property type="entry name" value="CMD-like"/>
</dbReference>
<keyword evidence="3" id="KW-1185">Reference proteome</keyword>
<dbReference type="Gene3D" id="1.20.1290.10">
    <property type="entry name" value="AhpD-like"/>
    <property type="match status" value="1"/>
</dbReference>
<dbReference type="InterPro" id="IPR029032">
    <property type="entry name" value="AhpD-like"/>
</dbReference>
<sequence>MSARIDPASKPYPDYAQERLARLAPPGGDPLVLFTTLATDQRLFERFFGGGLLDRGHLTLKQREIVIERITARCGSEYEWGVHVSGFAEKAGLTREQIASTCGGGPEDGCWTEEESCLIRLCDRIDADCTLGDEDWKDGLRFFTPPALFEILMLCGYYRTVSYITNGLGLPLEAWAARFSQYGAANGGGQ</sequence>
<dbReference type="EMBL" id="BAAAUF010000019">
    <property type="protein sequence ID" value="GAA3043407.1"/>
    <property type="molecule type" value="Genomic_DNA"/>
</dbReference>
<organism evidence="2 3">
    <name type="scientific">Streptomyces glomeratus</name>
    <dbReference type="NCBI Taxonomy" id="284452"/>
    <lineage>
        <taxon>Bacteria</taxon>
        <taxon>Bacillati</taxon>
        <taxon>Actinomycetota</taxon>
        <taxon>Actinomycetes</taxon>
        <taxon>Kitasatosporales</taxon>
        <taxon>Streptomycetaceae</taxon>
        <taxon>Streptomyces</taxon>
    </lineage>
</organism>
<dbReference type="RefSeq" id="WP_234520236.1">
    <property type="nucleotide sequence ID" value="NZ_BAAAUF010000019.1"/>
</dbReference>
<dbReference type="PANTHER" id="PTHR34846">
    <property type="entry name" value="4-CARBOXYMUCONOLACTONE DECARBOXYLASE FAMILY PROTEIN (AFU_ORTHOLOGUE AFUA_6G11590)"/>
    <property type="match status" value="1"/>
</dbReference>
<dbReference type="SUPFAM" id="SSF69118">
    <property type="entry name" value="AhpD-like"/>
    <property type="match status" value="1"/>
</dbReference>
<accession>A0ABP6LGH7</accession>
<dbReference type="Proteomes" id="UP001501532">
    <property type="component" value="Unassembled WGS sequence"/>
</dbReference>
<evidence type="ECO:0000313" key="3">
    <source>
        <dbReference type="Proteomes" id="UP001501532"/>
    </source>
</evidence>
<reference evidence="3" key="1">
    <citation type="journal article" date="2019" name="Int. J. Syst. Evol. Microbiol.">
        <title>The Global Catalogue of Microorganisms (GCM) 10K type strain sequencing project: providing services to taxonomists for standard genome sequencing and annotation.</title>
        <authorList>
            <consortium name="The Broad Institute Genomics Platform"/>
            <consortium name="The Broad Institute Genome Sequencing Center for Infectious Disease"/>
            <person name="Wu L."/>
            <person name="Ma J."/>
        </authorList>
    </citation>
    <scope>NUCLEOTIDE SEQUENCE [LARGE SCALE GENOMIC DNA]</scope>
    <source>
        <strain evidence="3">JCM 9091</strain>
    </source>
</reference>
<feature type="domain" description="Carboxymuconolactone decarboxylase-like" evidence="1">
    <location>
        <begin position="42"/>
        <end position="104"/>
    </location>
</feature>
<evidence type="ECO:0000259" key="1">
    <source>
        <dbReference type="Pfam" id="PF02627"/>
    </source>
</evidence>
<gene>
    <name evidence="2" type="ORF">GCM10010448_27810</name>
</gene>
<evidence type="ECO:0000313" key="2">
    <source>
        <dbReference type="EMBL" id="GAA3043407.1"/>
    </source>
</evidence>
<name>A0ABP6LGH7_9ACTN</name>
<dbReference type="Pfam" id="PF02627">
    <property type="entry name" value="CMD"/>
    <property type="match status" value="1"/>
</dbReference>
<protein>
    <submittedName>
        <fullName evidence="2">Carboxymuconolactone decarboxylase family protein</fullName>
    </submittedName>
</protein>
<comment type="caution">
    <text evidence="2">The sequence shown here is derived from an EMBL/GenBank/DDBJ whole genome shotgun (WGS) entry which is preliminary data.</text>
</comment>